<evidence type="ECO:0000313" key="3">
    <source>
        <dbReference type="Proteomes" id="UP000728185"/>
    </source>
</evidence>
<accession>A0A8E0RS39</accession>
<proteinExistence type="predicted"/>
<dbReference type="EMBL" id="LUCM01008871">
    <property type="protein sequence ID" value="KAA0187794.1"/>
    <property type="molecule type" value="Genomic_DNA"/>
</dbReference>
<dbReference type="Proteomes" id="UP000728185">
    <property type="component" value="Unassembled WGS sequence"/>
</dbReference>
<comment type="caution">
    <text evidence="2">The sequence shown here is derived from an EMBL/GenBank/DDBJ whole genome shotgun (WGS) entry which is preliminary data.</text>
</comment>
<dbReference type="Pfam" id="PF01018">
    <property type="entry name" value="GTP1_OBG"/>
    <property type="match status" value="1"/>
</dbReference>
<dbReference type="InterPro" id="IPR006169">
    <property type="entry name" value="GTP1_OBG_dom"/>
</dbReference>
<dbReference type="PANTHER" id="PTHR11702:SF43">
    <property type="entry name" value="GTP-BINDING PROTEIN 10"/>
    <property type="match status" value="1"/>
</dbReference>
<dbReference type="OrthoDB" id="347018at2759"/>
<evidence type="ECO:0000313" key="2">
    <source>
        <dbReference type="EMBL" id="KAA0187794.1"/>
    </source>
</evidence>
<dbReference type="InterPro" id="IPR036726">
    <property type="entry name" value="GTP1_OBG_dom_sf"/>
</dbReference>
<dbReference type="PROSITE" id="PS51883">
    <property type="entry name" value="OBG"/>
    <property type="match status" value="1"/>
</dbReference>
<evidence type="ECO:0000259" key="1">
    <source>
        <dbReference type="PROSITE" id="PS51883"/>
    </source>
</evidence>
<dbReference type="AlphaFoldDB" id="A0A8E0RS39"/>
<dbReference type="Gene3D" id="2.70.210.12">
    <property type="entry name" value="GTP1/OBG domain"/>
    <property type="match status" value="1"/>
</dbReference>
<keyword evidence="3" id="KW-1185">Reference proteome</keyword>
<dbReference type="SUPFAM" id="SSF82051">
    <property type="entry name" value="Obg GTP-binding protein N-terminal domain"/>
    <property type="match status" value="1"/>
</dbReference>
<gene>
    <name evidence="2" type="ORF">FBUS_11665</name>
</gene>
<protein>
    <submittedName>
        <fullName evidence="2">GTP binding protein 10</fullName>
    </submittedName>
</protein>
<name>A0A8E0RS39_9TREM</name>
<organism evidence="2 3">
    <name type="scientific">Fasciolopsis buskii</name>
    <dbReference type="NCBI Taxonomy" id="27845"/>
    <lineage>
        <taxon>Eukaryota</taxon>
        <taxon>Metazoa</taxon>
        <taxon>Spiralia</taxon>
        <taxon>Lophotrochozoa</taxon>
        <taxon>Platyhelminthes</taxon>
        <taxon>Trematoda</taxon>
        <taxon>Digenea</taxon>
        <taxon>Plagiorchiida</taxon>
        <taxon>Echinostomata</taxon>
        <taxon>Echinostomatoidea</taxon>
        <taxon>Fasciolidae</taxon>
        <taxon>Fasciolopsis</taxon>
    </lineage>
</organism>
<sequence length="156" mass="16280">MSRQFLDRLRIFVTAGSGAAGNPAIRGKGGDGGSVYLEVKDDYSLSRLLRENPSKRFKATHGKEASKRRFQLIGQNGSDLIIPVPSGISVLLGGQGNFAGSTPGTKFVPVRLGDLDKSKQRLLVAQGGLGGCPQTGYIGTAGQSHAVILDLKVSAG</sequence>
<dbReference type="GO" id="GO:0005739">
    <property type="term" value="C:mitochondrion"/>
    <property type="evidence" value="ECO:0007669"/>
    <property type="project" value="TreeGrafter"/>
</dbReference>
<reference evidence="2" key="1">
    <citation type="submission" date="2019-05" db="EMBL/GenBank/DDBJ databases">
        <title>Annotation for the trematode Fasciolopsis buski.</title>
        <authorList>
            <person name="Choi Y.-J."/>
        </authorList>
    </citation>
    <scope>NUCLEOTIDE SEQUENCE</scope>
    <source>
        <strain evidence="2">HT</strain>
        <tissue evidence="2">Whole worm</tissue>
    </source>
</reference>
<dbReference type="InterPro" id="IPR045086">
    <property type="entry name" value="OBG_GTPase"/>
</dbReference>
<dbReference type="PANTHER" id="PTHR11702">
    <property type="entry name" value="DEVELOPMENTALLY REGULATED GTP-BINDING PROTEIN-RELATED"/>
    <property type="match status" value="1"/>
</dbReference>
<dbReference type="GO" id="GO:0005525">
    <property type="term" value="F:GTP binding"/>
    <property type="evidence" value="ECO:0007669"/>
    <property type="project" value="InterPro"/>
</dbReference>
<dbReference type="GO" id="GO:0003924">
    <property type="term" value="F:GTPase activity"/>
    <property type="evidence" value="ECO:0007669"/>
    <property type="project" value="InterPro"/>
</dbReference>
<feature type="domain" description="Obg" evidence="1">
    <location>
        <begin position="3"/>
        <end position="154"/>
    </location>
</feature>
<dbReference type="GO" id="GO:0042254">
    <property type="term" value="P:ribosome biogenesis"/>
    <property type="evidence" value="ECO:0007669"/>
    <property type="project" value="UniProtKB-UniRule"/>
</dbReference>